<dbReference type="GO" id="GO:0003677">
    <property type="term" value="F:DNA binding"/>
    <property type="evidence" value="ECO:0007669"/>
    <property type="project" value="UniProtKB-KW"/>
</dbReference>
<dbReference type="Proteomes" id="UP000663862">
    <property type="component" value="Unassembled WGS sequence"/>
</dbReference>
<dbReference type="InterPro" id="IPR012340">
    <property type="entry name" value="NA-bd_OB-fold"/>
</dbReference>
<keyword evidence="2" id="KW-0479">Metal-binding</keyword>
<protein>
    <submittedName>
        <fullName evidence="7">Uncharacterized protein</fullName>
    </submittedName>
</protein>
<feature type="compositionally biased region" description="Low complexity" evidence="6">
    <location>
        <begin position="198"/>
        <end position="209"/>
    </location>
</feature>
<keyword evidence="5" id="KW-0238">DNA-binding</keyword>
<reference evidence="7" key="1">
    <citation type="submission" date="2021-02" db="EMBL/GenBank/DDBJ databases">
        <authorList>
            <person name="Nowell W R."/>
        </authorList>
    </citation>
    <scope>NUCLEOTIDE SEQUENCE</scope>
</reference>
<proteinExistence type="inferred from homology"/>
<dbReference type="EMBL" id="CAJOBQ010000465">
    <property type="protein sequence ID" value="CAF4361443.1"/>
    <property type="molecule type" value="Genomic_DNA"/>
</dbReference>
<evidence type="ECO:0000313" key="8">
    <source>
        <dbReference type="Proteomes" id="UP000663862"/>
    </source>
</evidence>
<comment type="similarity">
    <text evidence="1">Belongs to the replication factor A protein 1 family.</text>
</comment>
<dbReference type="Gene3D" id="2.40.50.140">
    <property type="entry name" value="Nucleic acid-binding proteins"/>
    <property type="match status" value="1"/>
</dbReference>
<organism evidence="7 8">
    <name type="scientific">Rotaria socialis</name>
    <dbReference type="NCBI Taxonomy" id="392032"/>
    <lineage>
        <taxon>Eukaryota</taxon>
        <taxon>Metazoa</taxon>
        <taxon>Spiralia</taxon>
        <taxon>Gnathifera</taxon>
        <taxon>Rotifera</taxon>
        <taxon>Eurotatoria</taxon>
        <taxon>Bdelloidea</taxon>
        <taxon>Philodinida</taxon>
        <taxon>Philodinidae</taxon>
        <taxon>Rotaria</taxon>
    </lineage>
</organism>
<name>A0A820LQG7_9BILA</name>
<sequence>MIFESTTLTNTIDEYINPIIIISVLDISKIDRNTGAKSFETLATEVLLTNDDGREKLSKKLRIYNIQVSDYIEVSRSIGVQIPSQLSTIGTELLMKFPDSNIYQTSATTTRRQSYNASLSSTSLSNNISSSDSETSIGTNHILTTNQLLPGTADESYKIITTNDILSYLHHFNNNNTEHTEINNINASPELQENDQHSSSSITNSNNESNEAENNDESILTASNTNANEVNNEPTKLVQTFIYHFFPVTNNIYTDIADIDRNTTQLNIHCKVIIKSALRHFSTNGKVFDALVSDLSGEIKTVAFNDEADRFNNIIVLNQIISIQNGDVRIANENFTSPYSLYELRLTPTTIINTYKSISFNPVILIRKQDIRNIHSILHGSYIGISKPRDRRLTITKIISFIILII</sequence>
<evidence type="ECO:0000256" key="2">
    <source>
        <dbReference type="ARBA" id="ARBA00022723"/>
    </source>
</evidence>
<dbReference type="FunFam" id="2.40.50.140:FF:000041">
    <property type="entry name" value="Replication protein A subunit"/>
    <property type="match status" value="1"/>
</dbReference>
<feature type="region of interest" description="Disordered" evidence="6">
    <location>
        <begin position="191"/>
        <end position="215"/>
    </location>
</feature>
<gene>
    <name evidence="7" type="ORF">TSG867_LOCUS10245</name>
</gene>
<dbReference type="SUPFAM" id="SSF50249">
    <property type="entry name" value="Nucleic acid-binding proteins"/>
    <property type="match status" value="1"/>
</dbReference>
<keyword evidence="3" id="KW-0863">Zinc-finger</keyword>
<evidence type="ECO:0000313" key="7">
    <source>
        <dbReference type="EMBL" id="CAF4361443.1"/>
    </source>
</evidence>
<evidence type="ECO:0000256" key="6">
    <source>
        <dbReference type="SAM" id="MobiDB-lite"/>
    </source>
</evidence>
<evidence type="ECO:0000256" key="3">
    <source>
        <dbReference type="ARBA" id="ARBA00022771"/>
    </source>
</evidence>
<comment type="caution">
    <text evidence="7">The sequence shown here is derived from an EMBL/GenBank/DDBJ whole genome shotgun (WGS) entry which is preliminary data.</text>
</comment>
<dbReference type="GO" id="GO:0008270">
    <property type="term" value="F:zinc ion binding"/>
    <property type="evidence" value="ECO:0007669"/>
    <property type="project" value="UniProtKB-KW"/>
</dbReference>
<evidence type="ECO:0000256" key="1">
    <source>
        <dbReference type="ARBA" id="ARBA00005690"/>
    </source>
</evidence>
<dbReference type="AlphaFoldDB" id="A0A820LQG7"/>
<accession>A0A820LQG7</accession>
<keyword evidence="4" id="KW-0862">Zinc</keyword>
<evidence type="ECO:0000256" key="5">
    <source>
        <dbReference type="ARBA" id="ARBA00023125"/>
    </source>
</evidence>
<evidence type="ECO:0000256" key="4">
    <source>
        <dbReference type="ARBA" id="ARBA00022833"/>
    </source>
</evidence>